<dbReference type="EMBL" id="PGTK01000005">
    <property type="protein sequence ID" value="PJF30977.1"/>
    <property type="molecule type" value="Genomic_DNA"/>
</dbReference>
<dbReference type="PANTHER" id="PTHR42730:SF1">
    <property type="entry name" value="2-OXOGLUTARATE SYNTHASE SUBUNIT KORC"/>
    <property type="match status" value="1"/>
</dbReference>
<dbReference type="InterPro" id="IPR052554">
    <property type="entry name" value="2-oxoglutarate_synth_KorC"/>
</dbReference>
<dbReference type="AlphaFoldDB" id="A0A2M8P0A5"/>
<reference evidence="3 4" key="1">
    <citation type="submission" date="2017-11" db="EMBL/GenBank/DDBJ databases">
        <title>Evolution of Phototrophy in the Chloroflexi Phylum Driven by Horizontal Gene Transfer.</title>
        <authorList>
            <person name="Ward L.M."/>
            <person name="Hemp J."/>
            <person name="Shih P.M."/>
            <person name="Mcglynn S.E."/>
            <person name="Fischer W."/>
        </authorList>
    </citation>
    <scope>NUCLEOTIDE SEQUENCE [LARGE SCALE GENOMIC DNA]</scope>
    <source>
        <strain evidence="3">CP2_2F</strain>
    </source>
</reference>
<comment type="caution">
    <text evidence="3">The sequence shown here is derived from an EMBL/GenBank/DDBJ whole genome shotgun (WGS) entry which is preliminary data.</text>
</comment>
<dbReference type="PANTHER" id="PTHR42730">
    <property type="entry name" value="2-OXOGLUTARATE SYNTHASE SUBUNIT KORC"/>
    <property type="match status" value="1"/>
</dbReference>
<sequence>MQHELIFAGFGGQGIMFGGQLLAYAAMDCGYHVTWIPSYGPEMRGGTAYCTVVIADQAIGSPVVKHPSIGVIFNAPSFDKFVPMLQPNGLLVYNASLIPQRTERQDLTILPVPATERAPTPQLTNMVMLGALLTAKPILSLEALKAALEAHMPSHRRNLMEANLEALQIGVQLAEAALERL</sequence>
<keyword evidence="1" id="KW-0560">Oxidoreductase</keyword>
<evidence type="ECO:0000259" key="2">
    <source>
        <dbReference type="Pfam" id="PF01558"/>
    </source>
</evidence>
<evidence type="ECO:0000313" key="3">
    <source>
        <dbReference type="EMBL" id="PJF30977.1"/>
    </source>
</evidence>
<dbReference type="Gene3D" id="3.40.920.10">
    <property type="entry name" value="Pyruvate-ferredoxin oxidoreductase, PFOR, domain III"/>
    <property type="match status" value="1"/>
</dbReference>
<feature type="domain" description="Pyruvate/ketoisovalerate oxidoreductase catalytic" evidence="2">
    <location>
        <begin position="11"/>
        <end position="172"/>
    </location>
</feature>
<protein>
    <submittedName>
        <fullName evidence="3">2-oxoacid:ferredoxin oxidoreductase subunit gamma</fullName>
    </submittedName>
</protein>
<gene>
    <name evidence="3" type="ORF">CUN51_05715</name>
</gene>
<dbReference type="Pfam" id="PF01558">
    <property type="entry name" value="POR"/>
    <property type="match status" value="1"/>
</dbReference>
<name>A0A2M8P0A5_9CHLR</name>
<accession>A0A2M8P0A5</accession>
<dbReference type="SUPFAM" id="SSF53323">
    <property type="entry name" value="Pyruvate-ferredoxin oxidoreductase, PFOR, domain III"/>
    <property type="match status" value="1"/>
</dbReference>
<evidence type="ECO:0000313" key="4">
    <source>
        <dbReference type="Proteomes" id="UP000228921"/>
    </source>
</evidence>
<evidence type="ECO:0000256" key="1">
    <source>
        <dbReference type="ARBA" id="ARBA00023002"/>
    </source>
</evidence>
<dbReference type="InterPro" id="IPR019752">
    <property type="entry name" value="Pyrv/ketoisovalerate_OxRed_cat"/>
</dbReference>
<organism evidence="3 4">
    <name type="scientific">Candidatus Thermofonsia Clade 1 bacterium</name>
    <dbReference type="NCBI Taxonomy" id="2364210"/>
    <lineage>
        <taxon>Bacteria</taxon>
        <taxon>Bacillati</taxon>
        <taxon>Chloroflexota</taxon>
        <taxon>Candidatus Thermofontia</taxon>
        <taxon>Candidatus Thermofonsia Clade 1</taxon>
    </lineage>
</organism>
<dbReference type="InterPro" id="IPR002869">
    <property type="entry name" value="Pyrv_flavodox_OxRed_cen"/>
</dbReference>
<dbReference type="Proteomes" id="UP000228921">
    <property type="component" value="Unassembled WGS sequence"/>
</dbReference>
<proteinExistence type="predicted"/>
<dbReference type="GO" id="GO:0016903">
    <property type="term" value="F:oxidoreductase activity, acting on the aldehyde or oxo group of donors"/>
    <property type="evidence" value="ECO:0007669"/>
    <property type="project" value="InterPro"/>
</dbReference>